<protein>
    <submittedName>
        <fullName evidence="2">Uncharacterized protein</fullName>
    </submittedName>
</protein>
<gene>
    <name evidence="2" type="ORF">O181_024062</name>
</gene>
<comment type="caution">
    <text evidence="2">The sequence shown here is derived from an EMBL/GenBank/DDBJ whole genome shotgun (WGS) entry which is preliminary data.</text>
</comment>
<accession>A0A9Q3GYL1</accession>
<proteinExistence type="predicted"/>
<name>A0A9Q3GYL1_9BASI</name>
<feature type="region of interest" description="Disordered" evidence="1">
    <location>
        <begin position="1"/>
        <end position="43"/>
    </location>
</feature>
<dbReference type="EMBL" id="AVOT02007640">
    <property type="protein sequence ID" value="MBW0484347.1"/>
    <property type="molecule type" value="Genomic_DNA"/>
</dbReference>
<feature type="region of interest" description="Disordered" evidence="1">
    <location>
        <begin position="64"/>
        <end position="85"/>
    </location>
</feature>
<sequence length="140" mass="16072">MSNTHLLQGRQDLRTHLDRGPVIEGGAPSRNKGRRPRRSNSLSEAVGYFPRISKTTLRGFGEYDEQEVENSMKEKDSDSTEVAPSPIGDLTVLEVHLYLSLIRLSLINMKHLYWPLFRKSLKLWPIFRSIPPLKPNDHHS</sequence>
<evidence type="ECO:0000256" key="1">
    <source>
        <dbReference type="SAM" id="MobiDB-lite"/>
    </source>
</evidence>
<evidence type="ECO:0000313" key="2">
    <source>
        <dbReference type="EMBL" id="MBW0484347.1"/>
    </source>
</evidence>
<feature type="compositionally biased region" description="Basic and acidic residues" evidence="1">
    <location>
        <begin position="11"/>
        <end position="21"/>
    </location>
</feature>
<dbReference type="AlphaFoldDB" id="A0A9Q3GYL1"/>
<keyword evidence="3" id="KW-1185">Reference proteome</keyword>
<reference evidence="2" key="1">
    <citation type="submission" date="2021-03" db="EMBL/GenBank/DDBJ databases">
        <title>Draft genome sequence of rust myrtle Austropuccinia psidii MF-1, a brazilian biotype.</title>
        <authorList>
            <person name="Quecine M.C."/>
            <person name="Pachon D.M.R."/>
            <person name="Bonatelli M.L."/>
            <person name="Correr F.H."/>
            <person name="Franceschini L.M."/>
            <person name="Leite T.F."/>
            <person name="Margarido G.R.A."/>
            <person name="Almeida C.A."/>
            <person name="Ferrarezi J.A."/>
            <person name="Labate C.A."/>
        </authorList>
    </citation>
    <scope>NUCLEOTIDE SEQUENCE</scope>
    <source>
        <strain evidence="2">MF-1</strain>
    </source>
</reference>
<dbReference type="Proteomes" id="UP000765509">
    <property type="component" value="Unassembled WGS sequence"/>
</dbReference>
<evidence type="ECO:0000313" key="3">
    <source>
        <dbReference type="Proteomes" id="UP000765509"/>
    </source>
</evidence>
<organism evidence="2 3">
    <name type="scientific">Austropuccinia psidii MF-1</name>
    <dbReference type="NCBI Taxonomy" id="1389203"/>
    <lineage>
        <taxon>Eukaryota</taxon>
        <taxon>Fungi</taxon>
        <taxon>Dikarya</taxon>
        <taxon>Basidiomycota</taxon>
        <taxon>Pucciniomycotina</taxon>
        <taxon>Pucciniomycetes</taxon>
        <taxon>Pucciniales</taxon>
        <taxon>Sphaerophragmiaceae</taxon>
        <taxon>Austropuccinia</taxon>
    </lineage>
</organism>